<keyword evidence="4 7" id="KW-0067">ATP-binding</keyword>
<dbReference type="EMBL" id="CP038436">
    <property type="protein sequence ID" value="QBX56690.1"/>
    <property type="molecule type" value="Genomic_DNA"/>
</dbReference>
<dbReference type="InterPro" id="IPR023057">
    <property type="entry name" value="GlnE"/>
</dbReference>
<gene>
    <name evidence="7" type="primary">glnE</name>
    <name evidence="10" type="ORF">EXE58_15295</name>
</gene>
<evidence type="ECO:0000256" key="4">
    <source>
        <dbReference type="ARBA" id="ARBA00022840"/>
    </source>
</evidence>
<keyword evidence="11" id="KW-1185">Reference proteome</keyword>
<dbReference type="Proteomes" id="UP000294853">
    <property type="component" value="Chromosome"/>
</dbReference>
<dbReference type="InterPro" id="IPR013546">
    <property type="entry name" value="PII_UdlTrfase/GS_AdlTrfase"/>
</dbReference>
<comment type="catalytic activity">
    <reaction evidence="7">
        <text>[glutamine synthetase]-O(4)-(5'-adenylyl)-L-tyrosine + phosphate = [glutamine synthetase]-L-tyrosine + ADP</text>
        <dbReference type="Rhea" id="RHEA:43716"/>
        <dbReference type="Rhea" id="RHEA-COMP:10660"/>
        <dbReference type="Rhea" id="RHEA-COMP:10661"/>
        <dbReference type="ChEBI" id="CHEBI:43474"/>
        <dbReference type="ChEBI" id="CHEBI:46858"/>
        <dbReference type="ChEBI" id="CHEBI:83624"/>
        <dbReference type="ChEBI" id="CHEBI:456216"/>
        <dbReference type="EC" id="2.7.7.89"/>
    </reaction>
</comment>
<dbReference type="Gene3D" id="1.20.120.330">
    <property type="entry name" value="Nucleotidyltransferases domain 2"/>
    <property type="match status" value="2"/>
</dbReference>
<evidence type="ECO:0000256" key="5">
    <source>
        <dbReference type="ARBA" id="ARBA00022842"/>
    </source>
</evidence>
<dbReference type="GO" id="GO:0005829">
    <property type="term" value="C:cytosol"/>
    <property type="evidence" value="ECO:0007669"/>
    <property type="project" value="TreeGrafter"/>
</dbReference>
<dbReference type="HAMAP" id="MF_00802">
    <property type="entry name" value="GlnE"/>
    <property type="match status" value="1"/>
</dbReference>
<name>A0A4P7IJ07_9ACTN</name>
<dbReference type="Pfam" id="PF03710">
    <property type="entry name" value="GlnE"/>
    <property type="match status" value="2"/>
</dbReference>
<feature type="domain" description="Glutamate-ammonia ligase adenylyltransferase repeated" evidence="8">
    <location>
        <begin position="596"/>
        <end position="830"/>
    </location>
</feature>
<comment type="catalytic activity">
    <reaction evidence="7">
        <text>[glutamine synthetase]-L-tyrosine + ATP = [glutamine synthetase]-O(4)-(5'-adenylyl)-L-tyrosine + diphosphate</text>
        <dbReference type="Rhea" id="RHEA:18589"/>
        <dbReference type="Rhea" id="RHEA-COMP:10660"/>
        <dbReference type="Rhea" id="RHEA-COMP:10661"/>
        <dbReference type="ChEBI" id="CHEBI:30616"/>
        <dbReference type="ChEBI" id="CHEBI:33019"/>
        <dbReference type="ChEBI" id="CHEBI:46858"/>
        <dbReference type="ChEBI" id="CHEBI:83624"/>
        <dbReference type="EC" id="2.7.7.42"/>
    </reaction>
</comment>
<dbReference type="OrthoDB" id="9759366at2"/>
<evidence type="ECO:0000256" key="6">
    <source>
        <dbReference type="ARBA" id="ARBA00023268"/>
    </source>
</evidence>
<feature type="domain" description="Glutamate-ammonia ligase adenylyltransferase repeated" evidence="8">
    <location>
        <begin position="80"/>
        <end position="328"/>
    </location>
</feature>
<evidence type="ECO:0000256" key="1">
    <source>
        <dbReference type="ARBA" id="ARBA00022679"/>
    </source>
</evidence>
<feature type="region of interest" description="Adenylyl removase" evidence="7">
    <location>
        <begin position="1"/>
        <end position="495"/>
    </location>
</feature>
<evidence type="ECO:0000256" key="2">
    <source>
        <dbReference type="ARBA" id="ARBA00022695"/>
    </source>
</evidence>
<keyword evidence="6 7" id="KW-0511">Multifunctional enzyme</keyword>
<dbReference type="SUPFAM" id="SSF81593">
    <property type="entry name" value="Nucleotidyltransferase substrate binding subunit/domain"/>
    <property type="match status" value="2"/>
</dbReference>
<comment type="similarity">
    <text evidence="7">Belongs to the GlnE family.</text>
</comment>
<dbReference type="RefSeq" id="WP_135268675.1">
    <property type="nucleotide sequence ID" value="NZ_CP038436.1"/>
</dbReference>
<proteinExistence type="inferred from homology"/>
<evidence type="ECO:0000313" key="11">
    <source>
        <dbReference type="Proteomes" id="UP000294853"/>
    </source>
</evidence>
<dbReference type="EC" id="2.7.7.42" evidence="7"/>
<organism evidence="10 11">
    <name type="scientific">Nocardioides seonyuensis</name>
    <dbReference type="NCBI Taxonomy" id="2518371"/>
    <lineage>
        <taxon>Bacteria</taxon>
        <taxon>Bacillati</taxon>
        <taxon>Actinomycetota</taxon>
        <taxon>Actinomycetes</taxon>
        <taxon>Propionibacteriales</taxon>
        <taxon>Nocardioidaceae</taxon>
        <taxon>Nocardioides</taxon>
    </lineage>
</organism>
<keyword evidence="2 7" id="KW-0548">Nucleotidyltransferase</keyword>
<dbReference type="Pfam" id="PF08335">
    <property type="entry name" value="GlnD_UR_UTase"/>
    <property type="match status" value="2"/>
</dbReference>
<comment type="function">
    <text evidence="7">Involved in the regulation of glutamine synthetase GlnA, a key enzyme in the process to assimilate ammonia. When cellular nitrogen levels are high, the C-terminal adenylyl transferase (AT) inactivates GlnA by covalent transfer of an adenylyl group from ATP to specific tyrosine residue of GlnA, thus reducing its activity. Conversely, when nitrogen levels are low, the N-terminal adenylyl removase (AR) activates GlnA by removing the adenylyl group by phosphorolysis, increasing its activity. The regulatory region of GlnE binds the signal transduction protein PII (GlnB) which indicates the nitrogen status of the cell.</text>
</comment>
<dbReference type="PANTHER" id="PTHR30621:SF0">
    <property type="entry name" value="BIFUNCTIONAL GLUTAMINE SYNTHETASE ADENYLYLTRANSFERASE_ADENYLYL-REMOVING ENZYME"/>
    <property type="match status" value="1"/>
</dbReference>
<comment type="cofactor">
    <cofactor evidence="7">
        <name>Mg(2+)</name>
        <dbReference type="ChEBI" id="CHEBI:18420"/>
    </cofactor>
</comment>
<accession>A0A4P7IJ07</accession>
<dbReference type="InterPro" id="IPR043519">
    <property type="entry name" value="NT_sf"/>
</dbReference>
<evidence type="ECO:0000313" key="10">
    <source>
        <dbReference type="EMBL" id="QBX56690.1"/>
    </source>
</evidence>
<dbReference type="GO" id="GO:0047388">
    <property type="term" value="F:[glutamine synthetase]-adenylyl-L-tyrosine phosphorylase activity"/>
    <property type="evidence" value="ECO:0007669"/>
    <property type="project" value="UniProtKB-EC"/>
</dbReference>
<dbReference type="GO" id="GO:0000287">
    <property type="term" value="F:magnesium ion binding"/>
    <property type="evidence" value="ECO:0007669"/>
    <property type="project" value="UniProtKB-UniRule"/>
</dbReference>
<evidence type="ECO:0000256" key="3">
    <source>
        <dbReference type="ARBA" id="ARBA00022741"/>
    </source>
</evidence>
<protein>
    <recommendedName>
        <fullName evidence="7">Bifunctional glutamine synthetase adenylyltransferase/adenylyl-removing enzyme</fullName>
    </recommendedName>
    <alternativeName>
        <fullName evidence="7">ATP:glutamine synthetase adenylyltransferase</fullName>
    </alternativeName>
    <alternativeName>
        <fullName evidence="7">ATase</fullName>
    </alternativeName>
    <domain>
        <recommendedName>
            <fullName evidence="7">Glutamine synthetase adenylyl-L-tyrosine phosphorylase</fullName>
            <ecNumber evidence="7">2.7.7.89</ecNumber>
        </recommendedName>
        <alternativeName>
            <fullName evidence="7">Adenylyl removase</fullName>
            <shortName evidence="7">AR</shortName>
            <shortName evidence="7">AT-N</shortName>
        </alternativeName>
    </domain>
    <domain>
        <recommendedName>
            <fullName evidence="7">Glutamine synthetase adenylyl transferase</fullName>
            <ecNumber evidence="7">2.7.7.42</ecNumber>
        </recommendedName>
        <alternativeName>
            <fullName evidence="7">Adenylyl transferase</fullName>
            <shortName evidence="7">AT</shortName>
            <shortName evidence="7">AT-C</shortName>
        </alternativeName>
    </domain>
</protein>
<dbReference type="AlphaFoldDB" id="A0A4P7IJ07"/>
<sequence>MTTAGQLVRVGFVDGASALERLAALGEPGADLVPVLAQAADPDLALHGLLRLVEALDDDEAGSGGAMLRELATDGDAADRLVRVLGASQALAQHLARHPQQWRELKDPTLATTRPPAFAVRSGLMRAVGADPWAAVPIATLADAEAVDALRVEYRRVLLRLAARDLAHDVGLDDAAAEISDLAAGTLDAALAVARARVGETATCARLAVVAMGKCGGHELNYISDVDVIFVFEPAEGHDDAGDGGNGTALRAATQLASQLMQVCSDHTAEGTIWPVDANLRPEGSRGPLVRTLASHQGYYEKWAKTWEFQALLKARPVAGDMDLGQQYVQMIAPMVWSAAERDGFVGDVQAMRRRVLDNIPKDQAERQLKLGSGGLRDVEFAVQLLQLVHGRADTSLRGGATLSALAALTRGGYVGRRDGEALAQAYAFLRRLEHRIQLFALRRSHVVPEDEPSLRRLGRSLGLMSDPAAALEKEWRHHRREVRRLHEKLFYRPLLGAVAKLPGPDARLSLQAAEERLAALGYADPKAALRHLEALTSGVSRTSDIQRTLLPVLLEWFADAPDPDAGLWGFRRISESLGRTPWYLTMLRDEGQVAQRLATILGTSRYATDLLEREPRGVKMLGESLEPLSAEALLTEMSAVAGRHDDAEDAVRAVRAVRRRELLRIAAGELVEGTDIEVVGRGLTRLTDATLQATLDIAMEAVRAQRGLAEAPTRIAVVAMGRYGGFELSYGSDADVMFVHDPVEGAEAQVAASFAQAVIGEIRRLLALPATDPPLEVDADLRPEGKGGPMVRTLESYAAYYAKWSHVWEFQALLRADPVVGDEGVRARFIELIDPLRFPVDGLSDDDIVEVRRIKARVDDERLPRGADPHTHLKLGRGGLADVEWTVQLLQMRHAGRVEGLRTTQTLPALEAAVKADLITAEDAATLAEAWRLVSRVRNAVTLVRGKAADQLPRDARERAAVANVLGYAPGSTDGMLNDYLRATRRAHGVVERVFWDE</sequence>
<dbReference type="EC" id="2.7.7.89" evidence="7"/>
<dbReference type="PANTHER" id="PTHR30621">
    <property type="entry name" value="GLUTAMINE SYNTHETASE ADENYLYLTRANSFERASE"/>
    <property type="match status" value="1"/>
</dbReference>
<keyword evidence="1 7" id="KW-0808">Transferase</keyword>
<dbReference type="CDD" id="cd05401">
    <property type="entry name" value="NT_GlnE_GlnD_like"/>
    <property type="match status" value="2"/>
</dbReference>
<dbReference type="InterPro" id="IPR005190">
    <property type="entry name" value="GlnE_rpt_dom"/>
</dbReference>
<keyword evidence="5 7" id="KW-0460">Magnesium</keyword>
<evidence type="ECO:0000259" key="9">
    <source>
        <dbReference type="Pfam" id="PF08335"/>
    </source>
</evidence>
<dbReference type="NCBIfam" id="NF010707">
    <property type="entry name" value="PRK14109.1"/>
    <property type="match status" value="1"/>
</dbReference>
<dbReference type="GO" id="GO:0008882">
    <property type="term" value="F:[glutamate-ammonia-ligase] adenylyltransferase activity"/>
    <property type="evidence" value="ECO:0007669"/>
    <property type="project" value="UniProtKB-UniRule"/>
</dbReference>
<evidence type="ECO:0000256" key="7">
    <source>
        <dbReference type="HAMAP-Rule" id="MF_00802"/>
    </source>
</evidence>
<feature type="domain" description="PII-uridylyltransferase/Glutamine-synthetase adenylyltransferase" evidence="9">
    <location>
        <begin position="856"/>
        <end position="995"/>
    </location>
</feature>
<reference evidence="10 11" key="1">
    <citation type="submission" date="2019-03" db="EMBL/GenBank/DDBJ databases">
        <title>Three New Species of Nocardioides, Nocardioides euryhalodurans sp. nov., Nocardioides seonyuensis sp. nov. and Nocardioides eburneoflavus sp. nov. Iolated from Soil.</title>
        <authorList>
            <person name="Roh S.G."/>
            <person name="Lee C."/>
            <person name="Kim M.-K."/>
            <person name="Kim S.B."/>
        </authorList>
    </citation>
    <scope>NUCLEOTIDE SEQUENCE [LARGE SCALE GENOMIC DNA]</scope>
    <source>
        <strain evidence="10 11">MMS17-SY207-3</strain>
    </source>
</reference>
<dbReference type="KEGG" id="nsn:EXE58_15295"/>
<dbReference type="Gene3D" id="3.30.460.10">
    <property type="entry name" value="Beta Polymerase, domain 2"/>
    <property type="match status" value="2"/>
</dbReference>
<feature type="region of interest" description="Adenylyl transferase" evidence="7">
    <location>
        <begin position="503"/>
        <end position="999"/>
    </location>
</feature>
<dbReference type="GO" id="GO:0000820">
    <property type="term" value="P:regulation of glutamine family amino acid metabolic process"/>
    <property type="evidence" value="ECO:0007669"/>
    <property type="project" value="UniProtKB-UniRule"/>
</dbReference>
<dbReference type="SUPFAM" id="SSF81301">
    <property type="entry name" value="Nucleotidyltransferase"/>
    <property type="match status" value="2"/>
</dbReference>
<keyword evidence="3 7" id="KW-0547">Nucleotide-binding</keyword>
<feature type="domain" description="PII-uridylyltransferase/Glutamine-synthetase adenylyltransferase" evidence="9">
    <location>
        <begin position="351"/>
        <end position="491"/>
    </location>
</feature>
<dbReference type="GO" id="GO:0005524">
    <property type="term" value="F:ATP binding"/>
    <property type="evidence" value="ECO:0007669"/>
    <property type="project" value="UniProtKB-UniRule"/>
</dbReference>
<evidence type="ECO:0000259" key="8">
    <source>
        <dbReference type="Pfam" id="PF03710"/>
    </source>
</evidence>